<dbReference type="HOGENOM" id="CLU_2425199_0_0_5"/>
<organism evidence="2 3">
    <name type="scientific">Salipiger mucosus DSM 16094</name>
    <dbReference type="NCBI Taxonomy" id="1123237"/>
    <lineage>
        <taxon>Bacteria</taxon>
        <taxon>Pseudomonadati</taxon>
        <taxon>Pseudomonadota</taxon>
        <taxon>Alphaproteobacteria</taxon>
        <taxon>Rhodobacterales</taxon>
        <taxon>Roseobacteraceae</taxon>
        <taxon>Salipiger</taxon>
    </lineage>
</organism>
<reference evidence="3" key="1">
    <citation type="journal article" date="2014" name="Stand. Genomic Sci.">
        <title>Genome sequence of the exopolysaccharide-producing Salipiger mucosus type strain (DSM 16094(T)), a moderately halophilic member of the Roseobacter clade.</title>
        <authorList>
            <person name="Riedel T."/>
            <person name="Spring S."/>
            <person name="Fiebig A."/>
            <person name="Petersen J."/>
            <person name="Kyrpides N.C."/>
            <person name="Goker M."/>
            <person name="Klenk H.P."/>
        </authorList>
    </citation>
    <scope>NUCLEOTIDE SEQUENCE [LARGE SCALE GENOMIC DNA]</scope>
    <source>
        <strain evidence="3">DSM 16094</strain>
    </source>
</reference>
<dbReference type="STRING" id="1123237.Salmuc_02070"/>
<feature type="region of interest" description="Disordered" evidence="1">
    <location>
        <begin position="1"/>
        <end position="26"/>
    </location>
</feature>
<name>S9QV63_9RHOB</name>
<dbReference type="Proteomes" id="UP000015347">
    <property type="component" value="Unassembled WGS sequence"/>
</dbReference>
<proteinExistence type="predicted"/>
<accession>S9QV63</accession>
<evidence type="ECO:0000256" key="1">
    <source>
        <dbReference type="SAM" id="MobiDB-lite"/>
    </source>
</evidence>
<comment type="caution">
    <text evidence="2">The sequence shown here is derived from an EMBL/GenBank/DDBJ whole genome shotgun (WGS) entry which is preliminary data.</text>
</comment>
<dbReference type="EMBL" id="APVH01000015">
    <property type="protein sequence ID" value="EPX83462.1"/>
    <property type="molecule type" value="Genomic_DNA"/>
</dbReference>
<sequence>MSEQLSLEEQNPEISDAEDEGTVEDGPAPVLEEMERFLKLGQKYTDLLARYSLLHADADDGRHKVAGEMFKARKEMRAILDDVTERAGEIA</sequence>
<gene>
    <name evidence="2" type="ORF">Salmuc_02070</name>
</gene>
<feature type="compositionally biased region" description="Polar residues" evidence="1">
    <location>
        <begin position="1"/>
        <end position="13"/>
    </location>
</feature>
<keyword evidence="3" id="KW-1185">Reference proteome</keyword>
<dbReference type="AlphaFoldDB" id="S9QV63"/>
<evidence type="ECO:0000313" key="2">
    <source>
        <dbReference type="EMBL" id="EPX83462.1"/>
    </source>
</evidence>
<protein>
    <submittedName>
        <fullName evidence="2">Uncharacterized protein</fullName>
    </submittedName>
</protein>
<evidence type="ECO:0000313" key="3">
    <source>
        <dbReference type="Proteomes" id="UP000015347"/>
    </source>
</evidence>
<dbReference type="RefSeq" id="WP_020042035.1">
    <property type="nucleotide sequence ID" value="NZ_KE557274.1"/>
</dbReference>